<feature type="domain" description="VOC" evidence="1">
    <location>
        <begin position="1"/>
        <end position="113"/>
    </location>
</feature>
<dbReference type="Proteomes" id="UP000612893">
    <property type="component" value="Unassembled WGS sequence"/>
</dbReference>
<dbReference type="InterPro" id="IPR037523">
    <property type="entry name" value="VOC_core"/>
</dbReference>
<name>A0A934NBU2_9BACT</name>
<sequence>MPYAHVADLTRSIDFYRRLGFVVESTADYEGELGWASLRCGSARLMIALATAPVDPERQSVLFYVHAGDVAGIRRQLLADGVEISEIRHPEYMPAGEIALYDPDGYCLVIGQPEGKTPA</sequence>
<dbReference type="EMBL" id="JAEKNR010000240">
    <property type="protein sequence ID" value="MBJ7601249.1"/>
    <property type="molecule type" value="Genomic_DNA"/>
</dbReference>
<keyword evidence="3" id="KW-1185">Reference proteome</keyword>
<dbReference type="Gene3D" id="3.10.180.10">
    <property type="entry name" value="2,3-Dihydroxybiphenyl 1,2-Dioxygenase, domain 1"/>
    <property type="match status" value="1"/>
</dbReference>
<evidence type="ECO:0000259" key="1">
    <source>
        <dbReference type="PROSITE" id="PS51819"/>
    </source>
</evidence>
<proteinExistence type="predicted"/>
<dbReference type="InterPro" id="IPR029068">
    <property type="entry name" value="Glyas_Bleomycin-R_OHBP_Dase"/>
</dbReference>
<evidence type="ECO:0000313" key="3">
    <source>
        <dbReference type="Proteomes" id="UP000612893"/>
    </source>
</evidence>
<gene>
    <name evidence="2" type="ORF">JF922_24650</name>
</gene>
<dbReference type="RefSeq" id="WP_338205417.1">
    <property type="nucleotide sequence ID" value="NZ_JAEKNR010000240.1"/>
</dbReference>
<dbReference type="SUPFAM" id="SSF54593">
    <property type="entry name" value="Glyoxalase/Bleomycin resistance protein/Dihydroxybiphenyl dioxygenase"/>
    <property type="match status" value="1"/>
</dbReference>
<accession>A0A934NBU2</accession>
<dbReference type="InterPro" id="IPR004360">
    <property type="entry name" value="Glyas_Fos-R_dOase_dom"/>
</dbReference>
<organism evidence="2 3">
    <name type="scientific">Candidatus Nephthysia bennettiae</name>
    <dbReference type="NCBI Taxonomy" id="3127016"/>
    <lineage>
        <taxon>Bacteria</taxon>
        <taxon>Bacillati</taxon>
        <taxon>Candidatus Dormiibacterota</taxon>
        <taxon>Candidatus Dormibacteria</taxon>
        <taxon>Candidatus Dormibacterales</taxon>
        <taxon>Candidatus Dormibacteraceae</taxon>
        <taxon>Candidatus Nephthysia</taxon>
    </lineage>
</organism>
<dbReference type="Pfam" id="PF00903">
    <property type="entry name" value="Glyoxalase"/>
    <property type="match status" value="1"/>
</dbReference>
<dbReference type="PROSITE" id="PS51819">
    <property type="entry name" value="VOC"/>
    <property type="match status" value="1"/>
</dbReference>
<evidence type="ECO:0000313" key="2">
    <source>
        <dbReference type="EMBL" id="MBJ7601249.1"/>
    </source>
</evidence>
<protein>
    <submittedName>
        <fullName evidence="2">VOC family protein</fullName>
    </submittedName>
</protein>
<dbReference type="AlphaFoldDB" id="A0A934NBU2"/>
<reference evidence="2" key="1">
    <citation type="submission" date="2020-10" db="EMBL/GenBank/DDBJ databases">
        <title>Ca. Dormibacterota MAGs.</title>
        <authorList>
            <person name="Montgomery K."/>
        </authorList>
    </citation>
    <scope>NUCLEOTIDE SEQUENCE [LARGE SCALE GENOMIC DNA]</scope>
    <source>
        <strain evidence="2">SC8812_S17_10</strain>
    </source>
</reference>
<comment type="caution">
    <text evidence="2">The sequence shown here is derived from an EMBL/GenBank/DDBJ whole genome shotgun (WGS) entry which is preliminary data.</text>
</comment>